<feature type="transmembrane region" description="Helical" evidence="1">
    <location>
        <begin position="190"/>
        <end position="211"/>
    </location>
</feature>
<gene>
    <name evidence="2" type="ORF">F2P56_018027</name>
</gene>
<dbReference type="PANTHER" id="PTHR36000">
    <property type="entry name" value="DEFECTIVE 1273 PROTEIN, PUTATIVE-RELATED"/>
    <property type="match status" value="1"/>
</dbReference>
<reference evidence="2" key="1">
    <citation type="submission" date="2015-10" db="EMBL/GenBank/DDBJ databases">
        <authorList>
            <person name="Martinez-Garcia P.J."/>
            <person name="Crepeau M.W."/>
            <person name="Puiu D."/>
            <person name="Gonzalez-Ibeas D."/>
            <person name="Whalen J."/>
            <person name="Stevens K."/>
            <person name="Paul R."/>
            <person name="Butterfield T."/>
            <person name="Britton M."/>
            <person name="Reagan R."/>
            <person name="Chakraborty S."/>
            <person name="Walawage S.L."/>
            <person name="Vasquez-Gross H.A."/>
            <person name="Cardeno C."/>
            <person name="Famula R."/>
            <person name="Pratt K."/>
            <person name="Kuruganti S."/>
            <person name="Aradhya M.K."/>
            <person name="Leslie C.A."/>
            <person name="Dandekar A.M."/>
            <person name="Salzberg S.L."/>
            <person name="Wegrzyn J.L."/>
            <person name="Langley C.H."/>
            <person name="Neale D.B."/>
        </authorList>
    </citation>
    <scope>NUCLEOTIDE SEQUENCE</scope>
    <source>
        <tissue evidence="2">Leaves</tissue>
    </source>
</reference>
<name>A0A833UFN0_JUGRE</name>
<keyword evidence="1" id="KW-0472">Membrane</keyword>
<dbReference type="Gramene" id="Jr08_07080_p1">
    <property type="protein sequence ID" value="cds.Jr08_07080_p1"/>
    <property type="gene ID" value="Jr08_07080"/>
</dbReference>
<reference evidence="2" key="2">
    <citation type="submission" date="2020-03" db="EMBL/GenBank/DDBJ databases">
        <title>Walnut 2.0.</title>
        <authorList>
            <person name="Marrano A."/>
            <person name="Britton M."/>
            <person name="Zimin A.V."/>
            <person name="Zaini P.A."/>
            <person name="Workman R."/>
            <person name="Puiu D."/>
            <person name="Bianco L."/>
            <person name="Allen B.J."/>
            <person name="Troggio M."/>
            <person name="Leslie C.A."/>
            <person name="Timp W."/>
            <person name="Dendekar A."/>
            <person name="Salzberg S.L."/>
            <person name="Neale D.B."/>
        </authorList>
    </citation>
    <scope>NUCLEOTIDE SEQUENCE</scope>
    <source>
        <tissue evidence="2">Leaves</tissue>
    </source>
</reference>
<protein>
    <submittedName>
        <fullName evidence="2">Uncharacterized protein</fullName>
    </submittedName>
</protein>
<accession>A0A833UFN0</accession>
<dbReference type="AlphaFoldDB" id="A0A833UFN0"/>
<keyword evidence="1" id="KW-1133">Transmembrane helix</keyword>
<keyword evidence="1" id="KW-0812">Transmembrane</keyword>
<evidence type="ECO:0000313" key="2">
    <source>
        <dbReference type="EMBL" id="KAF5461972.1"/>
    </source>
</evidence>
<comment type="caution">
    <text evidence="2">The sequence shown here is derived from an EMBL/GenBank/DDBJ whole genome shotgun (WGS) entry which is preliminary data.</text>
</comment>
<feature type="transmembrane region" description="Helical" evidence="1">
    <location>
        <begin position="129"/>
        <end position="145"/>
    </location>
</feature>
<organism evidence="2 3">
    <name type="scientific">Juglans regia</name>
    <name type="common">English walnut</name>
    <dbReference type="NCBI Taxonomy" id="51240"/>
    <lineage>
        <taxon>Eukaryota</taxon>
        <taxon>Viridiplantae</taxon>
        <taxon>Streptophyta</taxon>
        <taxon>Embryophyta</taxon>
        <taxon>Tracheophyta</taxon>
        <taxon>Spermatophyta</taxon>
        <taxon>Magnoliopsida</taxon>
        <taxon>eudicotyledons</taxon>
        <taxon>Gunneridae</taxon>
        <taxon>Pentapetalae</taxon>
        <taxon>rosids</taxon>
        <taxon>fabids</taxon>
        <taxon>Fagales</taxon>
        <taxon>Juglandaceae</taxon>
        <taxon>Juglans</taxon>
    </lineage>
</organism>
<evidence type="ECO:0000313" key="3">
    <source>
        <dbReference type="Proteomes" id="UP000619265"/>
    </source>
</evidence>
<evidence type="ECO:0000256" key="1">
    <source>
        <dbReference type="SAM" id="Phobius"/>
    </source>
</evidence>
<sequence>MAMASIALPALALLPSTQKFRHVQDQPCRQRCLRLHGHHQLSPTFSMKVSMAEFGEPNKVKMQINVAREKLWEATPDSVKEIPWKKAEKILLERLLLLGQNALKWTLVIFFIFSSLSDVIFSISRNQELIIPCGLFVGCMMTNFLKEISNEVFRNSEMRLLQQEQGLNWQLVGIGCFFVLFKFLSGSLVLPARLFLFHFVNGGLMQLLWLWRSLPEEREK</sequence>
<dbReference type="EMBL" id="LIHL02000008">
    <property type="protein sequence ID" value="KAF5461972.1"/>
    <property type="molecule type" value="Genomic_DNA"/>
</dbReference>
<feature type="transmembrane region" description="Helical" evidence="1">
    <location>
        <begin position="166"/>
        <end position="184"/>
    </location>
</feature>
<dbReference type="PANTHER" id="PTHR36000:SF3">
    <property type="entry name" value="EMBRYO DEFECTIVE 1273"/>
    <property type="match status" value="1"/>
</dbReference>
<dbReference type="Proteomes" id="UP000619265">
    <property type="component" value="Unassembled WGS sequence"/>
</dbReference>
<proteinExistence type="predicted"/>